<protein>
    <submittedName>
        <fullName evidence="1">Uncharacterized protein</fullName>
    </submittedName>
</protein>
<accession>A0AAV4UBA3</accession>
<reference evidence="1 2" key="1">
    <citation type="submission" date="2021-06" db="EMBL/GenBank/DDBJ databases">
        <title>Caerostris extrusa draft genome.</title>
        <authorList>
            <person name="Kono N."/>
            <person name="Arakawa K."/>
        </authorList>
    </citation>
    <scope>NUCLEOTIDE SEQUENCE [LARGE SCALE GENOMIC DNA]</scope>
</reference>
<gene>
    <name evidence="1" type="ORF">CEXT_668461</name>
</gene>
<comment type="caution">
    <text evidence="1">The sequence shown here is derived from an EMBL/GenBank/DDBJ whole genome shotgun (WGS) entry which is preliminary data.</text>
</comment>
<proteinExistence type="predicted"/>
<keyword evidence="2" id="KW-1185">Reference proteome</keyword>
<evidence type="ECO:0000313" key="2">
    <source>
        <dbReference type="Proteomes" id="UP001054945"/>
    </source>
</evidence>
<sequence>MIVITCLYVFESPGKKQDFVRPIHQKTTIRDCGPDPWNFGAQMDWESGDDGYPYRSWYIYASGSEIFSHNLACVEQFSSTGTPTNPSVLGPRTSTLMV</sequence>
<evidence type="ECO:0000313" key="1">
    <source>
        <dbReference type="EMBL" id="GIY55091.1"/>
    </source>
</evidence>
<organism evidence="1 2">
    <name type="scientific">Caerostris extrusa</name>
    <name type="common">Bark spider</name>
    <name type="synonym">Caerostris bankana</name>
    <dbReference type="NCBI Taxonomy" id="172846"/>
    <lineage>
        <taxon>Eukaryota</taxon>
        <taxon>Metazoa</taxon>
        <taxon>Ecdysozoa</taxon>
        <taxon>Arthropoda</taxon>
        <taxon>Chelicerata</taxon>
        <taxon>Arachnida</taxon>
        <taxon>Araneae</taxon>
        <taxon>Araneomorphae</taxon>
        <taxon>Entelegynae</taxon>
        <taxon>Araneoidea</taxon>
        <taxon>Araneidae</taxon>
        <taxon>Caerostris</taxon>
    </lineage>
</organism>
<dbReference type="Proteomes" id="UP001054945">
    <property type="component" value="Unassembled WGS sequence"/>
</dbReference>
<dbReference type="EMBL" id="BPLR01012603">
    <property type="protein sequence ID" value="GIY55091.1"/>
    <property type="molecule type" value="Genomic_DNA"/>
</dbReference>
<name>A0AAV4UBA3_CAEEX</name>
<dbReference type="AlphaFoldDB" id="A0AAV4UBA3"/>